<dbReference type="GO" id="GO:0008233">
    <property type="term" value="F:peptidase activity"/>
    <property type="evidence" value="ECO:0000318"/>
    <property type="project" value="GO_Central"/>
</dbReference>
<dbReference type="STRING" id="5722.A2FMK8"/>
<dbReference type="GO" id="GO:0006508">
    <property type="term" value="P:proteolysis"/>
    <property type="evidence" value="ECO:0000318"/>
    <property type="project" value="GO_Central"/>
</dbReference>
<dbReference type="FunCoup" id="A2FMK8">
    <property type="interactions" value="209"/>
</dbReference>
<sequence>MNAEECVKYCAQAWSEGGFALEGLKGIIRIPNLSPGYDEHYFENGLVYKALHYMADWIKAQNIKGCKITTFEEPKVEPLLFVEIDSTADHEVPAVLTYGHLDKMPHLDPAGWSEGLGATNPVVRGNKIYGRGTNDDCYEGFLVITAIKYLQEHNIPHPRIVMLMETGEESGDDEIMRYLPKLKPQIGEVGVIMVLDAEAEDYKTLWCCKSLRGVAMGVLEVQHLATPCHSGMATGLVPDTFRIARMLVSRIEDEQTGEIKLKEAHIDIPQSRIDMCNAIAKQLGAASVEIVAPIKGAQLLDTDYGQLLVNKAFKPGLAVTGQSGLPIISEGSNVIRTTTGLKLSLRLPPGADAETALAAMEKELTRDPPYGAKVTFKSLGAGNGWFGEDFDAKTAAALEGASQEVFGQKPLYYGEGGSIPLCNTLQSLWPKAQIIVTGAAGTDSNPHGFDESLNIEYTGKFAAVITGFLGEISK</sequence>
<dbReference type="InterPro" id="IPR002933">
    <property type="entry name" value="Peptidase_M20"/>
</dbReference>
<dbReference type="GO" id="GO:0046872">
    <property type="term" value="F:metal ion binding"/>
    <property type="evidence" value="ECO:0007669"/>
    <property type="project" value="UniProtKB-KW"/>
</dbReference>
<organism evidence="4 5">
    <name type="scientific">Trichomonas vaginalis (strain ATCC PRA-98 / G3)</name>
    <dbReference type="NCBI Taxonomy" id="412133"/>
    <lineage>
        <taxon>Eukaryota</taxon>
        <taxon>Metamonada</taxon>
        <taxon>Parabasalia</taxon>
        <taxon>Trichomonadida</taxon>
        <taxon>Trichomonadidae</taxon>
        <taxon>Trichomonas</taxon>
    </lineage>
</organism>
<dbReference type="eggNOG" id="KOG2276">
    <property type="taxonomic scope" value="Eukaryota"/>
</dbReference>
<dbReference type="VEuPathDB" id="TrichDB:TVAG_224980"/>
<evidence type="ECO:0000313" key="4">
    <source>
        <dbReference type="EMBL" id="EAX93846.1"/>
    </source>
</evidence>
<dbReference type="SUPFAM" id="SSF53187">
    <property type="entry name" value="Zn-dependent exopeptidases"/>
    <property type="match status" value="1"/>
</dbReference>
<dbReference type="VEuPathDB" id="TrichDB:TVAGG3_0308670"/>
<reference evidence="4" key="1">
    <citation type="submission" date="2006-10" db="EMBL/GenBank/DDBJ databases">
        <authorList>
            <person name="Amadeo P."/>
            <person name="Zhao Q."/>
            <person name="Wortman J."/>
            <person name="Fraser-Liggett C."/>
            <person name="Carlton J."/>
        </authorList>
    </citation>
    <scope>NUCLEOTIDE SEQUENCE</scope>
    <source>
        <strain evidence="4">G3</strain>
    </source>
</reference>
<name>A2FMK8_TRIV3</name>
<dbReference type="OMA" id="LVYGHHD"/>
<dbReference type="PANTHER" id="PTHR43270:SF4">
    <property type="entry name" value="CARNOSINE DIPEPTIDASE 2, ISOFORM A"/>
    <property type="match status" value="1"/>
</dbReference>
<dbReference type="AlphaFoldDB" id="A2FMK8"/>
<dbReference type="SMR" id="A2FMK8"/>
<protein>
    <submittedName>
        <fullName evidence="4">Clan MH, family M20, peptidase T-like metallopeptidase</fullName>
    </submittedName>
</protein>
<dbReference type="Gene3D" id="3.30.70.360">
    <property type="match status" value="1"/>
</dbReference>
<dbReference type="Gene3D" id="3.40.630.10">
    <property type="entry name" value="Zn peptidases"/>
    <property type="match status" value="1"/>
</dbReference>
<keyword evidence="5" id="KW-1185">Reference proteome</keyword>
<evidence type="ECO:0000256" key="3">
    <source>
        <dbReference type="ARBA" id="ARBA00022801"/>
    </source>
</evidence>
<dbReference type="Pfam" id="PF01546">
    <property type="entry name" value="Peptidase_M20"/>
    <property type="match status" value="1"/>
</dbReference>
<evidence type="ECO:0000313" key="5">
    <source>
        <dbReference type="Proteomes" id="UP000001542"/>
    </source>
</evidence>
<accession>A2FMK8</accession>
<keyword evidence="2" id="KW-0479">Metal-binding</keyword>
<dbReference type="KEGG" id="tva:4751573"/>
<reference evidence="4" key="2">
    <citation type="journal article" date="2007" name="Science">
        <title>Draft genome sequence of the sexually transmitted pathogen Trichomonas vaginalis.</title>
        <authorList>
            <person name="Carlton J.M."/>
            <person name="Hirt R.P."/>
            <person name="Silva J.C."/>
            <person name="Delcher A.L."/>
            <person name="Schatz M."/>
            <person name="Zhao Q."/>
            <person name="Wortman J.R."/>
            <person name="Bidwell S.L."/>
            <person name="Alsmark U.C.M."/>
            <person name="Besteiro S."/>
            <person name="Sicheritz-Ponten T."/>
            <person name="Noel C.J."/>
            <person name="Dacks J.B."/>
            <person name="Foster P.G."/>
            <person name="Simillion C."/>
            <person name="Van de Peer Y."/>
            <person name="Miranda-Saavedra D."/>
            <person name="Barton G.J."/>
            <person name="Westrop G.D."/>
            <person name="Mueller S."/>
            <person name="Dessi D."/>
            <person name="Fiori P.L."/>
            <person name="Ren Q."/>
            <person name="Paulsen I."/>
            <person name="Zhang H."/>
            <person name="Bastida-Corcuera F.D."/>
            <person name="Simoes-Barbosa A."/>
            <person name="Brown M.T."/>
            <person name="Hayes R.D."/>
            <person name="Mukherjee M."/>
            <person name="Okumura C.Y."/>
            <person name="Schneider R."/>
            <person name="Smith A.J."/>
            <person name="Vanacova S."/>
            <person name="Villalvazo M."/>
            <person name="Haas B.J."/>
            <person name="Pertea M."/>
            <person name="Feldblyum T.V."/>
            <person name="Utterback T.R."/>
            <person name="Shu C.L."/>
            <person name="Osoegawa K."/>
            <person name="de Jong P.J."/>
            <person name="Hrdy I."/>
            <person name="Horvathova L."/>
            <person name="Zubacova Z."/>
            <person name="Dolezal P."/>
            <person name="Malik S.B."/>
            <person name="Logsdon J.M. Jr."/>
            <person name="Henze K."/>
            <person name="Gupta A."/>
            <person name="Wang C.C."/>
            <person name="Dunne R.L."/>
            <person name="Upcroft J.A."/>
            <person name="Upcroft P."/>
            <person name="White O."/>
            <person name="Salzberg S.L."/>
            <person name="Tang P."/>
            <person name="Chiu C.-H."/>
            <person name="Lee Y.-S."/>
            <person name="Embley T.M."/>
            <person name="Coombs G.H."/>
            <person name="Mottram J.C."/>
            <person name="Tachezy J."/>
            <person name="Fraser-Liggett C.M."/>
            <person name="Johnson P.J."/>
        </authorList>
    </citation>
    <scope>NUCLEOTIDE SEQUENCE [LARGE SCALE GENOMIC DNA]</scope>
    <source>
        <strain evidence="4">G3</strain>
    </source>
</reference>
<evidence type="ECO:0000256" key="2">
    <source>
        <dbReference type="ARBA" id="ARBA00022723"/>
    </source>
</evidence>
<evidence type="ECO:0000256" key="1">
    <source>
        <dbReference type="ARBA" id="ARBA00022670"/>
    </source>
</evidence>
<gene>
    <name evidence="4" type="ORF">TVAG_224980</name>
</gene>
<keyword evidence="1" id="KW-0645">Protease</keyword>
<dbReference type="InterPro" id="IPR051458">
    <property type="entry name" value="Cyt/Met_Dipeptidase"/>
</dbReference>
<dbReference type="PANTHER" id="PTHR43270">
    <property type="entry name" value="BETA-ALA-HIS DIPEPTIDASE"/>
    <property type="match status" value="1"/>
</dbReference>
<dbReference type="EMBL" id="DS113889">
    <property type="protein sequence ID" value="EAX93846.1"/>
    <property type="molecule type" value="Genomic_DNA"/>
</dbReference>
<dbReference type="RefSeq" id="XP_001306776.1">
    <property type="nucleotide sequence ID" value="XM_001306775.1"/>
</dbReference>
<dbReference type="InParanoid" id="A2FMK8"/>
<dbReference type="OrthoDB" id="7832001at2759"/>
<dbReference type="CDD" id="cd05682">
    <property type="entry name" value="M20_dipept_dapE"/>
    <property type="match status" value="1"/>
</dbReference>
<proteinExistence type="predicted"/>
<dbReference type="Proteomes" id="UP000001542">
    <property type="component" value="Unassembled WGS sequence"/>
</dbReference>
<keyword evidence="3" id="KW-0378">Hydrolase</keyword>